<keyword evidence="3" id="KW-0436">Ligase</keyword>
<evidence type="ECO:0000256" key="3">
    <source>
        <dbReference type="ARBA" id="ARBA00022598"/>
    </source>
</evidence>
<evidence type="ECO:0000313" key="8">
    <source>
        <dbReference type="EMBL" id="CAF2145482.1"/>
    </source>
</evidence>
<dbReference type="GO" id="GO:0005930">
    <property type="term" value="C:axoneme"/>
    <property type="evidence" value="ECO:0007669"/>
    <property type="project" value="TreeGrafter"/>
</dbReference>
<keyword evidence="2" id="KW-0963">Cytoplasm</keyword>
<dbReference type="Gene3D" id="3.30.470.20">
    <property type="entry name" value="ATP-grasp fold, B domain"/>
    <property type="match status" value="1"/>
</dbReference>
<reference evidence="9" key="1">
    <citation type="submission" date="2021-02" db="EMBL/GenBank/DDBJ databases">
        <authorList>
            <person name="Nowell W R."/>
        </authorList>
    </citation>
    <scope>NUCLEOTIDE SEQUENCE</scope>
</reference>
<feature type="compositionally biased region" description="Polar residues" evidence="7">
    <location>
        <begin position="991"/>
        <end position="1034"/>
    </location>
</feature>
<dbReference type="EMBL" id="CAJOBG010003761">
    <property type="protein sequence ID" value="CAF4079639.1"/>
    <property type="molecule type" value="Genomic_DNA"/>
</dbReference>
<evidence type="ECO:0000313" key="10">
    <source>
        <dbReference type="Proteomes" id="UP000663866"/>
    </source>
</evidence>
<feature type="compositionally biased region" description="Polar residues" evidence="7">
    <location>
        <begin position="969"/>
        <end position="978"/>
    </location>
</feature>
<feature type="compositionally biased region" description="Basic and acidic residues" evidence="7">
    <location>
        <begin position="979"/>
        <end position="990"/>
    </location>
</feature>
<accession>A0A819TWF1</accession>
<name>A0A819TWF1_9BILA</name>
<keyword evidence="10" id="KW-1185">Reference proteome</keyword>
<dbReference type="PANTHER" id="PTHR45870:SF2">
    <property type="entry name" value="TUBULIN MONOGLYCYLASE TTLL3"/>
    <property type="match status" value="1"/>
</dbReference>
<keyword evidence="6" id="KW-0206">Cytoskeleton</keyword>
<evidence type="ECO:0000256" key="2">
    <source>
        <dbReference type="ARBA" id="ARBA00022490"/>
    </source>
</evidence>
<dbReference type="Proteomes" id="UP000663866">
    <property type="component" value="Unassembled WGS sequence"/>
</dbReference>
<dbReference type="InterPro" id="IPR051437">
    <property type="entry name" value="TTLL_monoglycylase"/>
</dbReference>
<dbReference type="Proteomes" id="UP000663856">
    <property type="component" value="Unassembled WGS sequence"/>
</dbReference>
<feature type="compositionally biased region" description="Acidic residues" evidence="7">
    <location>
        <begin position="296"/>
        <end position="322"/>
    </location>
</feature>
<evidence type="ECO:0000256" key="4">
    <source>
        <dbReference type="ARBA" id="ARBA00022741"/>
    </source>
</evidence>
<dbReference type="GO" id="GO:0015630">
    <property type="term" value="C:microtubule cytoskeleton"/>
    <property type="evidence" value="ECO:0007669"/>
    <property type="project" value="TreeGrafter"/>
</dbReference>
<evidence type="ECO:0000313" key="9">
    <source>
        <dbReference type="EMBL" id="CAF4079639.1"/>
    </source>
</evidence>
<feature type="compositionally biased region" description="Basic and acidic residues" evidence="7">
    <location>
        <begin position="286"/>
        <end position="295"/>
    </location>
</feature>
<keyword evidence="5" id="KW-0067">ATP-binding</keyword>
<dbReference type="GO" id="GO:0005524">
    <property type="term" value="F:ATP binding"/>
    <property type="evidence" value="ECO:0007669"/>
    <property type="project" value="UniProtKB-KW"/>
</dbReference>
<dbReference type="Pfam" id="PF03133">
    <property type="entry name" value="TTL"/>
    <property type="match status" value="1"/>
</dbReference>
<organism evidence="9 10">
    <name type="scientific">Rotaria magnacalcarata</name>
    <dbReference type="NCBI Taxonomy" id="392030"/>
    <lineage>
        <taxon>Eukaryota</taxon>
        <taxon>Metazoa</taxon>
        <taxon>Spiralia</taxon>
        <taxon>Gnathifera</taxon>
        <taxon>Rotifera</taxon>
        <taxon>Eurotatoria</taxon>
        <taxon>Bdelloidea</taxon>
        <taxon>Philodinida</taxon>
        <taxon>Philodinidae</taxon>
        <taxon>Rotaria</taxon>
    </lineage>
</organism>
<protein>
    <submittedName>
        <fullName evidence="9">Uncharacterized protein</fullName>
    </submittedName>
</protein>
<dbReference type="GO" id="GO:0003341">
    <property type="term" value="P:cilium movement"/>
    <property type="evidence" value="ECO:0007669"/>
    <property type="project" value="TreeGrafter"/>
</dbReference>
<feature type="compositionally biased region" description="Polar residues" evidence="7">
    <location>
        <begin position="940"/>
        <end position="951"/>
    </location>
</feature>
<comment type="caution">
    <text evidence="9">The sequence shown here is derived from an EMBL/GenBank/DDBJ whole genome shotgun (WGS) entry which is preliminary data.</text>
</comment>
<feature type="compositionally biased region" description="Basic and acidic residues" evidence="7">
    <location>
        <begin position="902"/>
        <end position="913"/>
    </location>
</feature>
<dbReference type="PANTHER" id="PTHR45870">
    <property type="entry name" value="TUBULIN MONOGLYCYLASE TTLL3"/>
    <property type="match status" value="1"/>
</dbReference>
<feature type="region of interest" description="Disordered" evidence="7">
    <location>
        <begin position="135"/>
        <end position="189"/>
    </location>
</feature>
<dbReference type="PROSITE" id="PS51221">
    <property type="entry name" value="TTL"/>
    <property type="match status" value="1"/>
</dbReference>
<feature type="region of interest" description="Disordered" evidence="7">
    <location>
        <begin position="272"/>
        <end position="328"/>
    </location>
</feature>
<feature type="compositionally biased region" description="Polar residues" evidence="7">
    <location>
        <begin position="76"/>
        <end position="93"/>
    </location>
</feature>
<keyword evidence="4" id="KW-0547">Nucleotide-binding</keyword>
<dbReference type="AlphaFoldDB" id="A0A819TWF1"/>
<feature type="compositionally biased region" description="Pro residues" evidence="7">
    <location>
        <begin position="178"/>
        <end position="187"/>
    </location>
</feature>
<dbReference type="GO" id="GO:0060271">
    <property type="term" value="P:cilium assembly"/>
    <property type="evidence" value="ECO:0007669"/>
    <property type="project" value="TreeGrafter"/>
</dbReference>
<dbReference type="GO" id="GO:0070736">
    <property type="term" value="F:protein-glycine ligase activity, initiating"/>
    <property type="evidence" value="ECO:0007669"/>
    <property type="project" value="TreeGrafter"/>
</dbReference>
<comment type="subcellular location">
    <subcellularLocation>
        <location evidence="1">Cytoplasm</location>
        <location evidence="1">Cytoskeleton</location>
    </subcellularLocation>
</comment>
<evidence type="ECO:0000256" key="6">
    <source>
        <dbReference type="ARBA" id="ARBA00023212"/>
    </source>
</evidence>
<evidence type="ECO:0000256" key="1">
    <source>
        <dbReference type="ARBA" id="ARBA00004245"/>
    </source>
</evidence>
<proteinExistence type="predicted"/>
<dbReference type="EMBL" id="CAJNRF010012940">
    <property type="protein sequence ID" value="CAF2145482.1"/>
    <property type="molecule type" value="Genomic_DNA"/>
</dbReference>
<feature type="compositionally biased region" description="Low complexity" evidence="7">
    <location>
        <begin position="846"/>
        <end position="866"/>
    </location>
</feature>
<gene>
    <name evidence="9" type="ORF">OVN521_LOCUS19692</name>
    <name evidence="8" type="ORF">WKI299_LOCUS29173</name>
</gene>
<feature type="region of interest" description="Disordered" evidence="7">
    <location>
        <begin position="843"/>
        <end position="926"/>
    </location>
</feature>
<feature type="region of interest" description="Disordered" evidence="7">
    <location>
        <begin position="73"/>
        <end position="115"/>
    </location>
</feature>
<feature type="region of interest" description="Disordered" evidence="7">
    <location>
        <begin position="940"/>
        <end position="1043"/>
    </location>
</feature>
<sequence>MATVTTGRGELSATLDPHLFTFKPKLNQKSSEIAQNLISDFYERQLQHTKRLQEFKELASNNYRKWYCREKRVKPQNESNKSTSENKLTSDETSSADDNDISSAPTTNEENRTKERLARLVRVYGAALPRRAGLPSARIQTRLNRQERSGSSEVSGAGAQRGAEKPVVSTPTVLAPPAQAPPLPPPSQHVHAPIRPFRRISPIAPPKSPAKVVRQPDISPKRPIINDTINIERLKLARDEAERAMKEHKIFTIIGPYPALREALRRRGWIEKFDRGPSLPGGHGNKKSDKKNNKSDDDDDDDTNDDELGDDDLDESPMDDDENKIQPWEENDGYYGLLSRLVKTAPPDLIWSVQASYDTSSLNKDQMVNHYSRNGCFTTKVGLCSSLKSLPWFYSGCADEFYPRCYKITHEDDKIAFIDDYRLTSCISFLKVVQNRCRGITEPDMNSILAMSSDNHSNPSVNPDEDSLLLGMNILPSTTLSAKPVLGKIPTTKKVPSSYLEFALKKVEQYTLACDHEDIDISLNLQNDTTDEQWAQFIEQFYAASHSFMEIEGMEKYLNKIDQCLKNVEQNWPQYHIDGTRNIWILKPGAKSRGRGIVVYDRLDDILKLTTSSLVNDRKFVVQKYIERPLLIHNTKFDIRQWFLVTDWNPLTIWMFKDCYLRFCTEHFSLSTTQQSVHLCNYSIQKHYKNNSNRHGDLPVENMWTNAEFIEKYLKPNKLADKWDSFIYPAMKDSIICSMLVAQDTIEPRKNSFELFGADFMLGEDLKPWLIEINCSPTMARCTAVTTEMCDGVLEDTCKLIIDRKYNRTNDTGRFELIHKGLPVPVPIYIGIDLRIEGKTCKTSRTHNNNSNTNGTHNNNNNNNNNAAITTPVSAPPQVRASKDATTDNDSDQLHSISALDAHNDRSSSKNDEINQPSGDYNDISSSIDSILDRVDNNQYRFHSNNRSTNGTRRKQSKVKSNRIAVNILPNQQLNQPKLNDRVPSPKETKPSQTHPYFRQCQRSALPQRTQEQQLDKNSSSSFQRPKTTLTPLRSNPIPSIPTSSTLTIIDAVKEHITVLAVA</sequence>
<dbReference type="InterPro" id="IPR004344">
    <property type="entry name" value="TTL/TTLL_fam"/>
</dbReference>
<dbReference type="SUPFAM" id="SSF56059">
    <property type="entry name" value="Glutathione synthetase ATP-binding domain-like"/>
    <property type="match status" value="1"/>
</dbReference>
<evidence type="ECO:0000256" key="7">
    <source>
        <dbReference type="SAM" id="MobiDB-lite"/>
    </source>
</evidence>
<dbReference type="FunFam" id="3.30.470.20:FF:000032">
    <property type="entry name" value="tubulin monoglycylase TTLL3 isoform X2"/>
    <property type="match status" value="1"/>
</dbReference>
<evidence type="ECO:0000256" key="5">
    <source>
        <dbReference type="ARBA" id="ARBA00022840"/>
    </source>
</evidence>
<feature type="compositionally biased region" description="Basic residues" evidence="7">
    <location>
        <begin position="952"/>
        <end position="961"/>
    </location>
</feature>